<dbReference type="Gene3D" id="3.30.1340.10">
    <property type="entry name" value="HPr-like"/>
    <property type="match status" value="1"/>
</dbReference>
<dbReference type="PRINTS" id="PR00107">
    <property type="entry name" value="PHOSPHOCPHPR"/>
</dbReference>
<dbReference type="SUPFAM" id="SSF55594">
    <property type="entry name" value="HPr-like"/>
    <property type="match status" value="1"/>
</dbReference>
<dbReference type="EMBL" id="CP031194">
    <property type="protein sequence ID" value="AXG76618.1"/>
    <property type="molecule type" value="Genomic_DNA"/>
</dbReference>
<dbReference type="Pfam" id="PF00381">
    <property type="entry name" value="PTS-HPr"/>
    <property type="match status" value="1"/>
</dbReference>
<evidence type="ECO:0000256" key="3">
    <source>
        <dbReference type="ARBA" id="ARBA00020422"/>
    </source>
</evidence>
<evidence type="ECO:0000256" key="2">
    <source>
        <dbReference type="ARBA" id="ARBA00004496"/>
    </source>
</evidence>
<dbReference type="InterPro" id="IPR050399">
    <property type="entry name" value="HPr"/>
</dbReference>
<dbReference type="GO" id="GO:0005737">
    <property type="term" value="C:cytoplasm"/>
    <property type="evidence" value="ECO:0007669"/>
    <property type="project" value="UniProtKB-SubCell"/>
</dbReference>
<evidence type="ECO:0000256" key="4">
    <source>
        <dbReference type="ARBA" id="ARBA00022490"/>
    </source>
</evidence>
<gene>
    <name evidence="7" type="ORF">DVK44_01825</name>
</gene>
<accession>A0A345HIU4</accession>
<dbReference type="PANTHER" id="PTHR33705">
    <property type="entry name" value="PHOSPHOCARRIER PROTEIN HPR"/>
    <property type="match status" value="1"/>
</dbReference>
<dbReference type="KEGG" id="spad:DVK44_01825"/>
<comment type="subcellular location">
    <subcellularLocation>
        <location evidence="2">Cytoplasm</location>
    </subcellularLocation>
</comment>
<dbReference type="NCBIfam" id="TIGR01003">
    <property type="entry name" value="PTS_HPr_family"/>
    <property type="match status" value="1"/>
</dbReference>
<evidence type="ECO:0000313" key="8">
    <source>
        <dbReference type="Proteomes" id="UP000253868"/>
    </source>
</evidence>
<dbReference type="InterPro" id="IPR001020">
    <property type="entry name" value="PTS_HPr_His_P_site"/>
</dbReference>
<dbReference type="PROSITE" id="PS51350">
    <property type="entry name" value="PTS_HPR_DOM"/>
    <property type="match status" value="1"/>
</dbReference>
<feature type="domain" description="HPr" evidence="6">
    <location>
        <begin position="1"/>
        <end position="89"/>
    </location>
</feature>
<dbReference type="InterPro" id="IPR035895">
    <property type="entry name" value="HPr-like_sf"/>
</dbReference>
<dbReference type="OrthoDB" id="9809047at2"/>
<dbReference type="PANTHER" id="PTHR33705:SF2">
    <property type="entry name" value="PHOSPHOCARRIER PROTEIN NPR"/>
    <property type="match status" value="1"/>
</dbReference>
<dbReference type="PROSITE" id="PS00369">
    <property type="entry name" value="PTS_HPR_HIS"/>
    <property type="match status" value="1"/>
</dbReference>
<evidence type="ECO:0000256" key="5">
    <source>
        <dbReference type="ARBA" id="ARBA00022683"/>
    </source>
</evidence>
<keyword evidence="8" id="KW-1185">Reference proteome</keyword>
<evidence type="ECO:0000313" key="7">
    <source>
        <dbReference type="EMBL" id="AXG76618.1"/>
    </source>
</evidence>
<keyword evidence="4" id="KW-0963">Cytoplasm</keyword>
<keyword evidence="5" id="KW-0598">Phosphotransferase system</keyword>
<protein>
    <recommendedName>
        <fullName evidence="3">Phosphocarrier protein HPr</fullName>
    </recommendedName>
</protein>
<evidence type="ECO:0000259" key="6">
    <source>
        <dbReference type="PROSITE" id="PS51350"/>
    </source>
</evidence>
<dbReference type="GO" id="GO:0009401">
    <property type="term" value="P:phosphoenolpyruvate-dependent sugar phosphotransferase system"/>
    <property type="evidence" value="ECO:0007669"/>
    <property type="project" value="UniProtKB-KW"/>
</dbReference>
<dbReference type="InterPro" id="IPR000032">
    <property type="entry name" value="HPr-like"/>
</dbReference>
<dbReference type="AlphaFoldDB" id="A0A345HIU4"/>
<evidence type="ECO:0000256" key="1">
    <source>
        <dbReference type="ARBA" id="ARBA00003681"/>
    </source>
</evidence>
<comment type="function">
    <text evidence="1">General (non sugar-specific) component of the phosphoenolpyruvate-dependent sugar phosphotransferase system (sugar PTS). This major carbohydrate active-transport system catalyzes the phosphorylation of incoming sugar substrates concomitantly with their translocation across the cell membrane. The phosphoryl group from phosphoenolpyruvate (PEP) is transferred to the phosphoryl carrier protein HPr by enzyme I. Phospho-HPr then transfers it to the PTS EIIA domain.</text>
</comment>
<reference evidence="8" key="1">
    <citation type="submission" date="2018-07" db="EMBL/GenBank/DDBJ databases">
        <authorList>
            <person name="Zhao J."/>
        </authorList>
    </citation>
    <scope>NUCLEOTIDE SEQUENCE [LARGE SCALE GENOMIC DNA]</scope>
    <source>
        <strain evidence="8">GSSD-12</strain>
    </source>
</reference>
<dbReference type="Proteomes" id="UP000253868">
    <property type="component" value="Chromosome"/>
</dbReference>
<sequence length="89" mass="9132">MPERHATVLCSQGLHARPAAALARAASGTGHRITIRRTDGSPVSAGSTLMLMSLGLREGEKVVLASEDDTAGPALDQLAALLATELDGQ</sequence>
<name>A0A345HIU4_9ACTN</name>
<proteinExistence type="predicted"/>
<organism evidence="7 8">
    <name type="scientific">Streptomyces paludis</name>
    <dbReference type="NCBI Taxonomy" id="2282738"/>
    <lineage>
        <taxon>Bacteria</taxon>
        <taxon>Bacillati</taxon>
        <taxon>Actinomycetota</taxon>
        <taxon>Actinomycetes</taxon>
        <taxon>Kitasatosporales</taxon>
        <taxon>Streptomycetaceae</taxon>
        <taxon>Streptomyces</taxon>
    </lineage>
</organism>